<dbReference type="Gene3D" id="2.60.120.200">
    <property type="match status" value="1"/>
</dbReference>
<dbReference type="PANTHER" id="PTHR10963:SF60">
    <property type="entry name" value="GRAM-NEGATIVE BACTERIA-BINDING PROTEIN 1-RELATED"/>
    <property type="match status" value="1"/>
</dbReference>
<dbReference type="EMBL" id="JAULSU010000004">
    <property type="protein sequence ID" value="KAK0620066.1"/>
    <property type="molecule type" value="Genomic_DNA"/>
</dbReference>
<dbReference type="CDD" id="cd02182">
    <property type="entry name" value="GH16_Strep_laminarinase_like"/>
    <property type="match status" value="1"/>
</dbReference>
<organism evidence="3 4">
    <name type="scientific">Immersiella caudata</name>
    <dbReference type="NCBI Taxonomy" id="314043"/>
    <lineage>
        <taxon>Eukaryota</taxon>
        <taxon>Fungi</taxon>
        <taxon>Dikarya</taxon>
        <taxon>Ascomycota</taxon>
        <taxon>Pezizomycotina</taxon>
        <taxon>Sordariomycetes</taxon>
        <taxon>Sordariomycetidae</taxon>
        <taxon>Sordariales</taxon>
        <taxon>Lasiosphaeriaceae</taxon>
        <taxon>Immersiella</taxon>
    </lineage>
</organism>
<dbReference type="SUPFAM" id="SSF49899">
    <property type="entry name" value="Concanavalin A-like lectins/glucanases"/>
    <property type="match status" value="1"/>
</dbReference>
<evidence type="ECO:0000259" key="2">
    <source>
        <dbReference type="PROSITE" id="PS51762"/>
    </source>
</evidence>
<dbReference type="AlphaFoldDB" id="A0AA39WR51"/>
<dbReference type="Proteomes" id="UP001175000">
    <property type="component" value="Unassembled WGS sequence"/>
</dbReference>
<keyword evidence="4" id="KW-1185">Reference proteome</keyword>
<sequence>MRTLPVALLFPLTAAVTSAWSPPTYDGFNLVWSDAFSGNESGQLPSQETWDIIDKDLGLNNELETYCASPENVQLSGKGTLQIVPRRNSSVQNGWTSGRIESKHAFTPELGRRTVAEAYIRFGSNPTDTKKGMWPAFWVLGNSSRAGTKWPGCGELDILETVNGVLEGHGTAHCNTSPGGICDETTGLTSQTSVPNQDWQLWRMIWDRSTDASDWQSENITWWANHKLFHTITGNQIGDSGVWATLAHAPLFFILNVAVGGALPGNPNSTTADGYGAMMEVGYVAQYVSQ</sequence>
<dbReference type="PROSITE" id="PS51762">
    <property type="entry name" value="GH16_2"/>
    <property type="match status" value="1"/>
</dbReference>
<dbReference type="GO" id="GO:0004553">
    <property type="term" value="F:hydrolase activity, hydrolyzing O-glycosyl compounds"/>
    <property type="evidence" value="ECO:0007669"/>
    <property type="project" value="InterPro"/>
</dbReference>
<reference evidence="3" key="1">
    <citation type="submission" date="2023-06" db="EMBL/GenBank/DDBJ databases">
        <title>Genome-scale phylogeny and comparative genomics of the fungal order Sordariales.</title>
        <authorList>
            <consortium name="Lawrence Berkeley National Laboratory"/>
            <person name="Hensen N."/>
            <person name="Bonometti L."/>
            <person name="Westerberg I."/>
            <person name="Brannstrom I.O."/>
            <person name="Guillou S."/>
            <person name="Cros-Aarteil S."/>
            <person name="Calhoun S."/>
            <person name="Haridas S."/>
            <person name="Kuo A."/>
            <person name="Mondo S."/>
            <person name="Pangilinan J."/>
            <person name="Riley R."/>
            <person name="Labutti K."/>
            <person name="Andreopoulos B."/>
            <person name="Lipzen A."/>
            <person name="Chen C."/>
            <person name="Yanf M."/>
            <person name="Daum C."/>
            <person name="Ng V."/>
            <person name="Clum A."/>
            <person name="Steindorff A."/>
            <person name="Ohm R."/>
            <person name="Martin F."/>
            <person name="Silar P."/>
            <person name="Natvig D."/>
            <person name="Lalanne C."/>
            <person name="Gautier V."/>
            <person name="Ament-Velasquez S.L."/>
            <person name="Kruys A."/>
            <person name="Hutchinson M.I."/>
            <person name="Powell A.J."/>
            <person name="Barry K."/>
            <person name="Miller A.N."/>
            <person name="Grigoriev I.V."/>
            <person name="Debuchy R."/>
            <person name="Gladieux P."/>
            <person name="Thoren M.H."/>
            <person name="Johannesson H."/>
        </authorList>
    </citation>
    <scope>NUCLEOTIDE SEQUENCE</scope>
    <source>
        <strain evidence="3">CBS 606.72</strain>
    </source>
</reference>
<dbReference type="InterPro" id="IPR050546">
    <property type="entry name" value="Glycosyl_Hydrlase_16"/>
</dbReference>
<proteinExistence type="predicted"/>
<keyword evidence="1" id="KW-0732">Signal</keyword>
<feature type="signal peptide" evidence="1">
    <location>
        <begin position="1"/>
        <end position="19"/>
    </location>
</feature>
<dbReference type="Pfam" id="PF26113">
    <property type="entry name" value="GH16_XgeA"/>
    <property type="match status" value="1"/>
</dbReference>
<protein>
    <submittedName>
        <fullName evidence="3">Secreted glucosidase</fullName>
    </submittedName>
</protein>
<evidence type="ECO:0000313" key="3">
    <source>
        <dbReference type="EMBL" id="KAK0620066.1"/>
    </source>
</evidence>
<evidence type="ECO:0000313" key="4">
    <source>
        <dbReference type="Proteomes" id="UP001175000"/>
    </source>
</evidence>
<evidence type="ECO:0000256" key="1">
    <source>
        <dbReference type="SAM" id="SignalP"/>
    </source>
</evidence>
<feature type="chain" id="PRO_5041252063" evidence="1">
    <location>
        <begin position="20"/>
        <end position="290"/>
    </location>
</feature>
<feature type="domain" description="GH16" evidence="2">
    <location>
        <begin position="18"/>
        <end position="290"/>
    </location>
</feature>
<accession>A0AA39WR51</accession>
<dbReference type="PANTHER" id="PTHR10963">
    <property type="entry name" value="GLYCOSYL HYDROLASE-RELATED"/>
    <property type="match status" value="1"/>
</dbReference>
<gene>
    <name evidence="3" type="ORF">B0T14DRAFT_429276</name>
</gene>
<name>A0AA39WR51_9PEZI</name>
<dbReference type="InterPro" id="IPR013320">
    <property type="entry name" value="ConA-like_dom_sf"/>
</dbReference>
<comment type="caution">
    <text evidence="3">The sequence shown here is derived from an EMBL/GenBank/DDBJ whole genome shotgun (WGS) entry which is preliminary data.</text>
</comment>
<dbReference type="GO" id="GO:0005975">
    <property type="term" value="P:carbohydrate metabolic process"/>
    <property type="evidence" value="ECO:0007669"/>
    <property type="project" value="InterPro"/>
</dbReference>
<dbReference type="InterPro" id="IPR000757">
    <property type="entry name" value="Beta-glucanase-like"/>
</dbReference>